<name>D1PNA6_9FIRM</name>
<organism evidence="1 2">
    <name type="scientific">Subdoligranulum variabile DSM 15176</name>
    <dbReference type="NCBI Taxonomy" id="411471"/>
    <lineage>
        <taxon>Bacteria</taxon>
        <taxon>Bacillati</taxon>
        <taxon>Bacillota</taxon>
        <taxon>Clostridia</taxon>
        <taxon>Eubacteriales</taxon>
        <taxon>Oscillospiraceae</taxon>
        <taxon>Subdoligranulum</taxon>
    </lineage>
</organism>
<proteinExistence type="predicted"/>
<gene>
    <name evidence="1" type="ORF">SUBVAR_05825</name>
</gene>
<evidence type="ECO:0000313" key="2">
    <source>
        <dbReference type="Proteomes" id="UP000003438"/>
    </source>
</evidence>
<dbReference type="STRING" id="411471.SUBVAR_05825"/>
<sequence>MAGLIIRPRDAWDMMQDAGLSGIGLETLRAGIRQGRWPWADYIAASSPKGKDEYIIYALPFRAWLRERSPYVKEDAPA</sequence>
<keyword evidence="2" id="KW-1185">Reference proteome</keyword>
<evidence type="ECO:0000313" key="1">
    <source>
        <dbReference type="EMBL" id="EFB76041.1"/>
    </source>
</evidence>
<accession>D1PNA6</accession>
<dbReference type="RefSeq" id="WP_007047201.1">
    <property type="nucleotide sequence ID" value="NZ_GG704769.1"/>
</dbReference>
<dbReference type="AlphaFoldDB" id="D1PNA6"/>
<protein>
    <submittedName>
        <fullName evidence="1">Uncharacterized protein</fullName>
    </submittedName>
</protein>
<reference evidence="1" key="1">
    <citation type="submission" date="2009-12" db="EMBL/GenBank/DDBJ databases">
        <authorList>
            <person name="Weinstock G."/>
            <person name="Sodergren E."/>
            <person name="Clifton S."/>
            <person name="Fulton L."/>
            <person name="Fulton B."/>
            <person name="Courtney L."/>
            <person name="Fronick C."/>
            <person name="Harrison M."/>
            <person name="Strong C."/>
            <person name="Farmer C."/>
            <person name="Delahaunty K."/>
            <person name="Markovic C."/>
            <person name="Hall O."/>
            <person name="Minx P."/>
            <person name="Tomlinson C."/>
            <person name="Mitreva M."/>
            <person name="Nelson J."/>
            <person name="Hou S."/>
            <person name="Wollam A."/>
            <person name="Pepin K.H."/>
            <person name="Johnson M."/>
            <person name="Bhonagiri V."/>
            <person name="Nash W.E."/>
            <person name="Warren W."/>
            <person name="Chinwalla A."/>
            <person name="Mardis E.R."/>
            <person name="Wilson R.K."/>
        </authorList>
    </citation>
    <scope>NUCLEOTIDE SEQUENCE [LARGE SCALE GENOMIC DNA]</scope>
    <source>
        <strain evidence="1">DSM 15176</strain>
    </source>
</reference>
<dbReference type="EMBL" id="ACBY02000023">
    <property type="protein sequence ID" value="EFB76041.1"/>
    <property type="molecule type" value="Genomic_DNA"/>
</dbReference>
<dbReference type="Proteomes" id="UP000003438">
    <property type="component" value="Unassembled WGS sequence"/>
</dbReference>
<dbReference type="HOGENOM" id="CLU_2620712_0_0_9"/>
<comment type="caution">
    <text evidence="1">The sequence shown here is derived from an EMBL/GenBank/DDBJ whole genome shotgun (WGS) entry which is preliminary data.</text>
</comment>